<evidence type="ECO:0000256" key="2">
    <source>
        <dbReference type="ARBA" id="ARBA00023315"/>
    </source>
</evidence>
<dbReference type="GO" id="GO:0005737">
    <property type="term" value="C:cytoplasm"/>
    <property type="evidence" value="ECO:0007669"/>
    <property type="project" value="TreeGrafter"/>
</dbReference>
<evidence type="ECO:0000259" key="4">
    <source>
        <dbReference type="PROSITE" id="PS51186"/>
    </source>
</evidence>
<dbReference type="PANTHER" id="PTHR43792">
    <property type="entry name" value="GNAT FAMILY, PUTATIVE (AFU_ORTHOLOGUE AFUA_3G00765)-RELATED-RELATED"/>
    <property type="match status" value="1"/>
</dbReference>
<sequence length="166" mass="18058">MFDLQRLAPGHAPALLRFEQENRSYFARTVPDRGDDYFTDFDARHAALLAEQAAGTCHFHVLTDDDGAVLGRFNLVDVADGSAELGYRVAERMAGRGVATEGARRVCDLARDGYGLVRLTARTTLDNAGSRGVLRRAGFTPVGELTLNGRPGLRHVRDLGTAQSRS</sequence>
<dbReference type="InterPro" id="IPR016181">
    <property type="entry name" value="Acyl_CoA_acyltransferase"/>
</dbReference>
<comment type="similarity">
    <text evidence="3">Belongs to the acetyltransferase family. RimJ subfamily.</text>
</comment>
<evidence type="ECO:0000256" key="3">
    <source>
        <dbReference type="ARBA" id="ARBA00038502"/>
    </source>
</evidence>
<name>A0A317JYI9_9ACTN</name>
<dbReference type="EMBL" id="QGSV01000237">
    <property type="protein sequence ID" value="PWU45829.1"/>
    <property type="molecule type" value="Genomic_DNA"/>
</dbReference>
<gene>
    <name evidence="5" type="ORF">DLJ46_20150</name>
</gene>
<dbReference type="SUPFAM" id="SSF55729">
    <property type="entry name" value="Acyl-CoA N-acyltransferases (Nat)"/>
    <property type="match status" value="1"/>
</dbReference>
<keyword evidence="2" id="KW-0012">Acyltransferase</keyword>
<evidence type="ECO:0000313" key="5">
    <source>
        <dbReference type="EMBL" id="PWU45829.1"/>
    </source>
</evidence>
<dbReference type="Gene3D" id="3.40.630.30">
    <property type="match status" value="1"/>
</dbReference>
<keyword evidence="1 5" id="KW-0808">Transferase</keyword>
<reference evidence="6" key="1">
    <citation type="submission" date="2018-05" db="EMBL/GenBank/DDBJ databases">
        <title>Micromonospora globispora sp. nov. and Micromonospora rugosa sp. nov., isolated from marine sediment.</title>
        <authorList>
            <person name="Carro L."/>
            <person name="Aysel V."/>
            <person name="Cetin D."/>
            <person name="Igual J.M."/>
            <person name="Klenk H.-P."/>
            <person name="Trujillo M.E."/>
            <person name="Sahin N."/>
        </authorList>
    </citation>
    <scope>NUCLEOTIDE SEQUENCE [LARGE SCALE GENOMIC DNA]</scope>
    <source>
        <strain evidence="6">S2904</strain>
    </source>
</reference>
<dbReference type="GO" id="GO:0008999">
    <property type="term" value="F:protein-N-terminal-alanine acetyltransferase activity"/>
    <property type="evidence" value="ECO:0007669"/>
    <property type="project" value="TreeGrafter"/>
</dbReference>
<organism evidence="5 6">
    <name type="scientific">Micromonospora globispora</name>
    <dbReference type="NCBI Taxonomy" id="1450148"/>
    <lineage>
        <taxon>Bacteria</taxon>
        <taxon>Bacillati</taxon>
        <taxon>Actinomycetota</taxon>
        <taxon>Actinomycetes</taxon>
        <taxon>Micromonosporales</taxon>
        <taxon>Micromonosporaceae</taxon>
        <taxon>Micromonospora</taxon>
    </lineage>
</organism>
<dbReference type="PANTHER" id="PTHR43792:SF8">
    <property type="entry name" value="[RIBOSOMAL PROTEIN US5]-ALANINE N-ACETYLTRANSFERASE"/>
    <property type="match status" value="1"/>
</dbReference>
<evidence type="ECO:0000313" key="6">
    <source>
        <dbReference type="Proteomes" id="UP000245683"/>
    </source>
</evidence>
<dbReference type="Pfam" id="PF13302">
    <property type="entry name" value="Acetyltransf_3"/>
    <property type="match status" value="1"/>
</dbReference>
<proteinExistence type="inferred from homology"/>
<evidence type="ECO:0000256" key="1">
    <source>
        <dbReference type="ARBA" id="ARBA00022679"/>
    </source>
</evidence>
<keyword evidence="6" id="KW-1185">Reference proteome</keyword>
<dbReference type="RefSeq" id="WP_109946188.1">
    <property type="nucleotide sequence ID" value="NZ_QGGF01000323.1"/>
</dbReference>
<feature type="domain" description="N-acetyltransferase" evidence="4">
    <location>
        <begin position="2"/>
        <end position="160"/>
    </location>
</feature>
<protein>
    <submittedName>
        <fullName evidence="5">GNAT family N-acetyltransferase</fullName>
    </submittedName>
</protein>
<dbReference type="Proteomes" id="UP000245683">
    <property type="component" value="Unassembled WGS sequence"/>
</dbReference>
<dbReference type="InterPro" id="IPR051531">
    <property type="entry name" value="N-acetyltransferase"/>
</dbReference>
<dbReference type="InterPro" id="IPR000182">
    <property type="entry name" value="GNAT_dom"/>
</dbReference>
<comment type="caution">
    <text evidence="5">The sequence shown here is derived from an EMBL/GenBank/DDBJ whole genome shotgun (WGS) entry which is preliminary data.</text>
</comment>
<dbReference type="PROSITE" id="PS51186">
    <property type="entry name" value="GNAT"/>
    <property type="match status" value="1"/>
</dbReference>
<dbReference type="AlphaFoldDB" id="A0A317JYI9"/>
<dbReference type="OrthoDB" id="5125488at2"/>
<accession>A0A317JYI9</accession>